<dbReference type="OrthoDB" id="3628427at2"/>
<dbReference type="PANTHER" id="PTHR33154:SF18">
    <property type="entry name" value="ARSENICAL RESISTANCE OPERON REPRESSOR"/>
    <property type="match status" value="1"/>
</dbReference>
<evidence type="ECO:0000313" key="5">
    <source>
        <dbReference type="EMBL" id="TQL79045.1"/>
    </source>
</evidence>
<proteinExistence type="predicted"/>
<dbReference type="PRINTS" id="PR00778">
    <property type="entry name" value="HTHARSR"/>
</dbReference>
<accession>A0A543B2I6</accession>
<gene>
    <name evidence="5" type="ORF">FB566_4646</name>
</gene>
<sequence length="106" mass="11497">MFNQSVLISTEVDVLRLLADPLRAQLVGLLAQGPACTCHLVADTGAKQPTISHHLKVLREAGLVAAEPRGRFTYYRLLPAPLEAGAAFLTGLSEQVRANADRFREC</sequence>
<dbReference type="PROSITE" id="PS50987">
    <property type="entry name" value="HTH_ARSR_2"/>
    <property type="match status" value="1"/>
</dbReference>
<dbReference type="EMBL" id="VFOW01000001">
    <property type="protein sequence ID" value="TQL79045.1"/>
    <property type="molecule type" value="Genomic_DNA"/>
</dbReference>
<evidence type="ECO:0000259" key="4">
    <source>
        <dbReference type="PROSITE" id="PS50987"/>
    </source>
</evidence>
<dbReference type="CDD" id="cd00090">
    <property type="entry name" value="HTH_ARSR"/>
    <property type="match status" value="1"/>
</dbReference>
<dbReference type="InterPro" id="IPR001845">
    <property type="entry name" value="HTH_ArsR_DNA-bd_dom"/>
</dbReference>
<dbReference type="AlphaFoldDB" id="A0A543B2I6"/>
<dbReference type="Pfam" id="PF01022">
    <property type="entry name" value="HTH_5"/>
    <property type="match status" value="1"/>
</dbReference>
<keyword evidence="6" id="KW-1185">Reference proteome</keyword>
<dbReference type="Gene3D" id="1.10.10.10">
    <property type="entry name" value="Winged helix-like DNA-binding domain superfamily/Winged helix DNA-binding domain"/>
    <property type="match status" value="1"/>
</dbReference>
<evidence type="ECO:0000256" key="2">
    <source>
        <dbReference type="ARBA" id="ARBA00023125"/>
    </source>
</evidence>
<dbReference type="SUPFAM" id="SSF46785">
    <property type="entry name" value="Winged helix' DNA-binding domain"/>
    <property type="match status" value="1"/>
</dbReference>
<evidence type="ECO:0000256" key="1">
    <source>
        <dbReference type="ARBA" id="ARBA00023015"/>
    </source>
</evidence>
<dbReference type="InParanoid" id="A0A543B2I6"/>
<feature type="domain" description="HTH arsR-type" evidence="4">
    <location>
        <begin position="3"/>
        <end position="97"/>
    </location>
</feature>
<dbReference type="InterPro" id="IPR036390">
    <property type="entry name" value="WH_DNA-bd_sf"/>
</dbReference>
<dbReference type="GO" id="GO:0003677">
    <property type="term" value="F:DNA binding"/>
    <property type="evidence" value="ECO:0007669"/>
    <property type="project" value="UniProtKB-KW"/>
</dbReference>
<dbReference type="PANTHER" id="PTHR33154">
    <property type="entry name" value="TRANSCRIPTIONAL REGULATOR, ARSR FAMILY"/>
    <property type="match status" value="1"/>
</dbReference>
<reference evidence="5 6" key="1">
    <citation type="submission" date="2019-06" db="EMBL/GenBank/DDBJ databases">
        <title>Sequencing the genomes of 1000 actinobacteria strains.</title>
        <authorList>
            <person name="Klenk H.-P."/>
        </authorList>
    </citation>
    <scope>NUCLEOTIDE SEQUENCE [LARGE SCALE GENOMIC DNA]</scope>
    <source>
        <strain evidence="5 6">DSM 45928</strain>
    </source>
</reference>
<dbReference type="InterPro" id="IPR036388">
    <property type="entry name" value="WH-like_DNA-bd_sf"/>
</dbReference>
<keyword evidence="2" id="KW-0238">DNA-binding</keyword>
<dbReference type="InterPro" id="IPR011991">
    <property type="entry name" value="ArsR-like_HTH"/>
</dbReference>
<dbReference type="Proteomes" id="UP000317043">
    <property type="component" value="Unassembled WGS sequence"/>
</dbReference>
<organism evidence="5 6">
    <name type="scientific">Stackebrandtia endophytica</name>
    <dbReference type="NCBI Taxonomy" id="1496996"/>
    <lineage>
        <taxon>Bacteria</taxon>
        <taxon>Bacillati</taxon>
        <taxon>Actinomycetota</taxon>
        <taxon>Actinomycetes</taxon>
        <taxon>Glycomycetales</taxon>
        <taxon>Glycomycetaceae</taxon>
        <taxon>Stackebrandtia</taxon>
    </lineage>
</organism>
<dbReference type="InterPro" id="IPR051081">
    <property type="entry name" value="HTH_MetalResp_TranReg"/>
</dbReference>
<dbReference type="GO" id="GO:0003700">
    <property type="term" value="F:DNA-binding transcription factor activity"/>
    <property type="evidence" value="ECO:0007669"/>
    <property type="project" value="InterPro"/>
</dbReference>
<keyword evidence="1" id="KW-0805">Transcription regulation</keyword>
<dbReference type="NCBIfam" id="NF033788">
    <property type="entry name" value="HTH_metalloreg"/>
    <property type="match status" value="1"/>
</dbReference>
<keyword evidence="3" id="KW-0804">Transcription</keyword>
<evidence type="ECO:0000256" key="3">
    <source>
        <dbReference type="ARBA" id="ARBA00023163"/>
    </source>
</evidence>
<evidence type="ECO:0000313" key="6">
    <source>
        <dbReference type="Proteomes" id="UP000317043"/>
    </source>
</evidence>
<dbReference type="SMART" id="SM00418">
    <property type="entry name" value="HTH_ARSR"/>
    <property type="match status" value="1"/>
</dbReference>
<name>A0A543B2I6_9ACTN</name>
<protein>
    <submittedName>
        <fullName evidence="5">ArsR family transcriptional regulator</fullName>
    </submittedName>
</protein>
<comment type="caution">
    <text evidence="5">The sequence shown here is derived from an EMBL/GenBank/DDBJ whole genome shotgun (WGS) entry which is preliminary data.</text>
</comment>